<evidence type="ECO:0000313" key="2">
    <source>
        <dbReference type="Proteomes" id="UP000753908"/>
    </source>
</evidence>
<organism evidence="1 2">
    <name type="scientific">Symplocastrum torsivum CPER-KK1</name>
    <dbReference type="NCBI Taxonomy" id="450513"/>
    <lineage>
        <taxon>Bacteria</taxon>
        <taxon>Bacillati</taxon>
        <taxon>Cyanobacteriota</taxon>
        <taxon>Cyanophyceae</taxon>
        <taxon>Oscillatoriophycideae</taxon>
        <taxon>Oscillatoriales</taxon>
        <taxon>Microcoleaceae</taxon>
        <taxon>Symplocastrum</taxon>
    </lineage>
</organism>
<proteinExistence type="predicted"/>
<sequence>MEPQEFCRRWLNADQEMESARGYRSKCVDLLSQVTGIDRETINSKWGAGVKFAKMPKQYQKTLAYADMIREMLASGAKSHPDILDMVMQYLKPSR</sequence>
<dbReference type="AlphaFoldDB" id="A0A951PTX6"/>
<gene>
    <name evidence="1" type="ORF">KME25_31510</name>
</gene>
<name>A0A951PTX6_9CYAN</name>
<comment type="caution">
    <text evidence="1">The sequence shown here is derived from an EMBL/GenBank/DDBJ whole genome shotgun (WGS) entry which is preliminary data.</text>
</comment>
<accession>A0A951PTX6</accession>
<dbReference type="Proteomes" id="UP000753908">
    <property type="component" value="Unassembled WGS sequence"/>
</dbReference>
<evidence type="ECO:0000313" key="1">
    <source>
        <dbReference type="EMBL" id="MBW4548897.1"/>
    </source>
</evidence>
<reference evidence="1" key="2">
    <citation type="journal article" date="2022" name="Microbiol. Resour. Announc.">
        <title>Metagenome Sequencing to Explore Phylogenomics of Terrestrial Cyanobacteria.</title>
        <authorList>
            <person name="Ward R.D."/>
            <person name="Stajich J.E."/>
            <person name="Johansen J.R."/>
            <person name="Huntemann M."/>
            <person name="Clum A."/>
            <person name="Foster B."/>
            <person name="Foster B."/>
            <person name="Roux S."/>
            <person name="Palaniappan K."/>
            <person name="Varghese N."/>
            <person name="Mukherjee S."/>
            <person name="Reddy T.B.K."/>
            <person name="Daum C."/>
            <person name="Copeland A."/>
            <person name="Chen I.A."/>
            <person name="Ivanova N.N."/>
            <person name="Kyrpides N.C."/>
            <person name="Shapiro N."/>
            <person name="Eloe-Fadrosh E.A."/>
            <person name="Pietrasiak N."/>
        </authorList>
    </citation>
    <scope>NUCLEOTIDE SEQUENCE</scope>
    <source>
        <strain evidence="1">CPER-KK1</strain>
    </source>
</reference>
<dbReference type="EMBL" id="JAHHIF010000075">
    <property type="protein sequence ID" value="MBW4548897.1"/>
    <property type="molecule type" value="Genomic_DNA"/>
</dbReference>
<protein>
    <submittedName>
        <fullName evidence="1">Uncharacterized protein</fullName>
    </submittedName>
</protein>
<reference evidence="1" key="1">
    <citation type="submission" date="2021-05" db="EMBL/GenBank/DDBJ databases">
        <authorList>
            <person name="Pietrasiak N."/>
            <person name="Ward R."/>
            <person name="Stajich J.E."/>
            <person name="Kurbessoian T."/>
        </authorList>
    </citation>
    <scope>NUCLEOTIDE SEQUENCE</scope>
    <source>
        <strain evidence="1">CPER-KK1</strain>
    </source>
</reference>